<evidence type="ECO:0000256" key="1">
    <source>
        <dbReference type="ARBA" id="ARBA00022630"/>
    </source>
</evidence>
<dbReference type="PROSITE" id="PS51387">
    <property type="entry name" value="FAD_PCMH"/>
    <property type="match status" value="1"/>
</dbReference>
<evidence type="ECO:0000313" key="9">
    <source>
        <dbReference type="EMBL" id="CAB5018693.1"/>
    </source>
</evidence>
<dbReference type="EMBL" id="CAESGF010000017">
    <property type="protein sequence ID" value="CAB4364743.1"/>
    <property type="molecule type" value="Genomic_DNA"/>
</dbReference>
<name>A0A6J7JV10_9ZZZZ</name>
<dbReference type="InterPro" id="IPR016169">
    <property type="entry name" value="FAD-bd_PCMH_sub2"/>
</dbReference>
<dbReference type="EMBL" id="CAEZYF010000020">
    <property type="protein sequence ID" value="CAB4737198.1"/>
    <property type="molecule type" value="Genomic_DNA"/>
</dbReference>
<dbReference type="SMART" id="SM01092">
    <property type="entry name" value="CO_deh_flav_C"/>
    <property type="match status" value="1"/>
</dbReference>
<dbReference type="EMBL" id="CAFBMT010000016">
    <property type="protein sequence ID" value="CAB4945932.1"/>
    <property type="molecule type" value="Genomic_DNA"/>
</dbReference>
<reference evidence="8" key="1">
    <citation type="submission" date="2020-05" db="EMBL/GenBank/DDBJ databases">
        <authorList>
            <person name="Chiriac C."/>
            <person name="Salcher M."/>
            <person name="Ghai R."/>
            <person name="Kavagutti S V."/>
        </authorList>
    </citation>
    <scope>NUCLEOTIDE SEQUENCE</scope>
</reference>
<keyword evidence="2" id="KW-0274">FAD</keyword>
<proteinExistence type="predicted"/>
<gene>
    <name evidence="6" type="ORF">UFOPK2656_02633</name>
    <name evidence="7" type="ORF">UFOPK3099_01836</name>
    <name evidence="8" type="ORF">UFOPK3651_02514</name>
    <name evidence="9" type="ORF">UFOPK3931_03222</name>
    <name evidence="5" type="ORF">UFOPK4189_02502</name>
</gene>
<accession>A0A6J7JV10</accession>
<dbReference type="Gene3D" id="3.30.390.50">
    <property type="entry name" value="CO dehydrogenase flavoprotein, C-terminal domain"/>
    <property type="match status" value="1"/>
</dbReference>
<evidence type="ECO:0000313" key="6">
    <source>
        <dbReference type="EMBL" id="CAB4737198.1"/>
    </source>
</evidence>
<evidence type="ECO:0000313" key="7">
    <source>
        <dbReference type="EMBL" id="CAB4828060.1"/>
    </source>
</evidence>
<dbReference type="InterPro" id="IPR036318">
    <property type="entry name" value="FAD-bd_PCMH-like_sf"/>
</dbReference>
<dbReference type="Gene3D" id="3.30.465.10">
    <property type="match status" value="1"/>
</dbReference>
<dbReference type="EMBL" id="CAFAAV010000151">
    <property type="protein sequence ID" value="CAB4828060.1"/>
    <property type="molecule type" value="Genomic_DNA"/>
</dbReference>
<keyword evidence="1" id="KW-0285">Flavoprotein</keyword>
<dbReference type="InterPro" id="IPR005107">
    <property type="entry name" value="CO_DH_flav_C"/>
</dbReference>
<dbReference type="Pfam" id="PF03450">
    <property type="entry name" value="CO_deh_flav_C"/>
    <property type="match status" value="1"/>
</dbReference>
<dbReference type="Pfam" id="PF00941">
    <property type="entry name" value="FAD_binding_5"/>
    <property type="match status" value="1"/>
</dbReference>
<dbReference type="PANTHER" id="PTHR42659">
    <property type="entry name" value="XANTHINE DEHYDROGENASE SUBUNIT C-RELATED"/>
    <property type="match status" value="1"/>
</dbReference>
<feature type="domain" description="FAD-binding PCMH-type" evidence="4">
    <location>
        <begin position="1"/>
        <end position="170"/>
    </location>
</feature>
<dbReference type="EMBL" id="CAFBOL010000151">
    <property type="protein sequence ID" value="CAB5018693.1"/>
    <property type="molecule type" value="Genomic_DNA"/>
</dbReference>
<dbReference type="InterPro" id="IPR051312">
    <property type="entry name" value="Diverse_Substr_Oxidored"/>
</dbReference>
<dbReference type="AlphaFoldDB" id="A0A6J7JV10"/>
<evidence type="ECO:0000313" key="5">
    <source>
        <dbReference type="EMBL" id="CAB4364743.1"/>
    </source>
</evidence>
<keyword evidence="3" id="KW-0560">Oxidoreductase</keyword>
<dbReference type="SUPFAM" id="SSF56176">
    <property type="entry name" value="FAD-binding/transporter-associated domain-like"/>
    <property type="match status" value="1"/>
</dbReference>
<dbReference type="InterPro" id="IPR002346">
    <property type="entry name" value="Mopterin_DH_FAD-bd"/>
</dbReference>
<dbReference type="SUPFAM" id="SSF55447">
    <property type="entry name" value="CO dehydrogenase flavoprotein C-terminal domain-like"/>
    <property type="match status" value="1"/>
</dbReference>
<organism evidence="8">
    <name type="scientific">freshwater metagenome</name>
    <dbReference type="NCBI Taxonomy" id="449393"/>
    <lineage>
        <taxon>unclassified sequences</taxon>
        <taxon>metagenomes</taxon>
        <taxon>ecological metagenomes</taxon>
    </lineage>
</organism>
<dbReference type="InterPro" id="IPR016167">
    <property type="entry name" value="FAD-bd_PCMH_sub1"/>
</dbReference>
<dbReference type="InterPro" id="IPR016166">
    <property type="entry name" value="FAD-bd_PCMH"/>
</dbReference>
<protein>
    <submittedName>
        <fullName evidence="8">Unannotated protein</fullName>
    </submittedName>
</protein>
<dbReference type="GO" id="GO:0071949">
    <property type="term" value="F:FAD binding"/>
    <property type="evidence" value="ECO:0007669"/>
    <property type="project" value="InterPro"/>
</dbReference>
<sequence length="279" mass="29090">MSVIVPTTLAEALAALADSPSATVVAGGTDVMVEVNFGHRSVSDVVMVNRVAELRTWRRDADVLHLGAGVTWSEIEASPIAEWVPALAQAARTVGSPQIRHAGTVGGNLGTCSPAGDGLPVLAALDAVVHLASADSTRSLSFAEYMVGPKRTARRPGELITGVTLPIVDGWQGYSKVGVRNAMVIATASVALVVDAGSVRLALGSVGPTILRCPEAEVFAANNVDFTSRVASSEVVAQFAELARAAARPIDDHRSTAVYRRHAVGVLASRLLRRAFPNE</sequence>
<dbReference type="GO" id="GO:0016491">
    <property type="term" value="F:oxidoreductase activity"/>
    <property type="evidence" value="ECO:0007669"/>
    <property type="project" value="UniProtKB-KW"/>
</dbReference>
<evidence type="ECO:0000256" key="2">
    <source>
        <dbReference type="ARBA" id="ARBA00022827"/>
    </source>
</evidence>
<dbReference type="Gene3D" id="3.30.43.10">
    <property type="entry name" value="Uridine Diphospho-n-acetylenolpyruvylglucosamine Reductase, domain 2"/>
    <property type="match status" value="1"/>
</dbReference>
<evidence type="ECO:0000313" key="8">
    <source>
        <dbReference type="EMBL" id="CAB4945932.1"/>
    </source>
</evidence>
<dbReference type="InterPro" id="IPR036683">
    <property type="entry name" value="CO_DH_flav_C_dom_sf"/>
</dbReference>
<evidence type="ECO:0000259" key="4">
    <source>
        <dbReference type="PROSITE" id="PS51387"/>
    </source>
</evidence>
<dbReference type="PANTHER" id="PTHR42659:SF2">
    <property type="entry name" value="XANTHINE DEHYDROGENASE SUBUNIT C-RELATED"/>
    <property type="match status" value="1"/>
</dbReference>
<evidence type="ECO:0000256" key="3">
    <source>
        <dbReference type="ARBA" id="ARBA00023002"/>
    </source>
</evidence>